<evidence type="ECO:0000256" key="5">
    <source>
        <dbReference type="ARBA" id="ARBA00022723"/>
    </source>
</evidence>
<dbReference type="InterPro" id="IPR014729">
    <property type="entry name" value="Rossmann-like_a/b/a_fold"/>
</dbReference>
<evidence type="ECO:0000256" key="6">
    <source>
        <dbReference type="ARBA" id="ARBA00022741"/>
    </source>
</evidence>
<evidence type="ECO:0000256" key="7">
    <source>
        <dbReference type="ARBA" id="ARBA00022833"/>
    </source>
</evidence>
<accession>A0A9P6RPV3</accession>
<evidence type="ECO:0008006" key="14">
    <source>
        <dbReference type="Google" id="ProtNLM"/>
    </source>
</evidence>
<evidence type="ECO:0000256" key="1">
    <source>
        <dbReference type="ARBA" id="ARBA00005061"/>
    </source>
</evidence>
<dbReference type="GO" id="GO:0006729">
    <property type="term" value="P:tetrahydrobiopterin biosynthetic process"/>
    <property type="evidence" value="ECO:0007669"/>
    <property type="project" value="UniProtKB-KW"/>
</dbReference>
<dbReference type="Proteomes" id="UP000823405">
    <property type="component" value="Unassembled WGS sequence"/>
</dbReference>
<keyword evidence="7" id="KW-0862">Zinc</keyword>
<reference evidence="12" key="1">
    <citation type="journal article" date="2020" name="Fungal Divers.">
        <title>Resolving the Mortierellaceae phylogeny through synthesis of multi-gene phylogenetics and phylogenomics.</title>
        <authorList>
            <person name="Vandepol N."/>
            <person name="Liber J."/>
            <person name="Desiro A."/>
            <person name="Na H."/>
            <person name="Kennedy M."/>
            <person name="Barry K."/>
            <person name="Grigoriev I.V."/>
            <person name="Miller A.N."/>
            <person name="O'Donnell K."/>
            <person name="Stajich J.E."/>
            <person name="Bonito G."/>
        </authorList>
    </citation>
    <scope>NUCLEOTIDE SEQUENCE</scope>
    <source>
        <strain evidence="12">NVP60</strain>
    </source>
</reference>
<dbReference type="InterPro" id="IPR038418">
    <property type="entry name" value="6-PTP_synth/QueD_sf"/>
</dbReference>
<sequence>MTRDVQIETLANGLPNTFVPGRNLMFLTMAAALAYRRGLQVLVGGMCETDFSGYPDCRDDTLKALQVALNLGMNRRFVIETPLMCAAAVAAQIASLWPAGAAHRLVVCTGGEPLLQLNDELIAALHAAQFEIALETNGTLPIPAGIDWICVSPKAAASLLVTQGNELKVVVPQDHQQLLAYEKLDFDHFLVQPMDNAARELNTRFAIDWCKQHPHHRSLCCNLHGHRYVLEITLTGKPIATAGAPDRGMVMDFAQVKALALQHLVEHWDHAFLVYAGDTAVRAFLDTLPNHKTVVLEQIPTVENLAAIAFKA</sequence>
<dbReference type="OrthoDB" id="14045at2759"/>
<dbReference type="Gene3D" id="3.40.50.620">
    <property type="entry name" value="HUPs"/>
    <property type="match status" value="1"/>
</dbReference>
<comment type="pathway">
    <text evidence="2">Cofactor biosynthesis; tetrahydrobiopterin biosynthesis; tetrahydrobiopterin from 7,8-dihydroneopterin triphosphate: step 1/3.</text>
</comment>
<dbReference type="GO" id="GO:0005524">
    <property type="term" value="F:ATP binding"/>
    <property type="evidence" value="ECO:0007669"/>
    <property type="project" value="UniProtKB-KW"/>
</dbReference>
<evidence type="ECO:0000256" key="8">
    <source>
        <dbReference type="ARBA" id="ARBA00022840"/>
    </source>
</evidence>
<dbReference type="GO" id="GO:0046872">
    <property type="term" value="F:metal ion binding"/>
    <property type="evidence" value="ECO:0007669"/>
    <property type="project" value="UniProtKB-KW"/>
</dbReference>
<protein>
    <recommendedName>
        <fullName evidence="14">7-carboxy-7-deazaguanine synthase</fullName>
    </recommendedName>
</protein>
<dbReference type="EMBL" id="JAAAIN010000002">
    <property type="protein sequence ID" value="KAG0323440.1"/>
    <property type="molecule type" value="Genomic_DNA"/>
</dbReference>
<comment type="catalytic activity">
    <reaction evidence="11">
        <text>7-carboxy-7-carbaguanine + NH4(+) + 2 ATP = 7-cyano-7-carbaguanine + 2 AMP + 2 diphosphate + 2 H(+)</text>
        <dbReference type="Rhea" id="RHEA:27982"/>
        <dbReference type="ChEBI" id="CHEBI:15378"/>
        <dbReference type="ChEBI" id="CHEBI:28938"/>
        <dbReference type="ChEBI" id="CHEBI:30616"/>
        <dbReference type="ChEBI" id="CHEBI:33019"/>
        <dbReference type="ChEBI" id="CHEBI:45075"/>
        <dbReference type="ChEBI" id="CHEBI:61036"/>
        <dbReference type="ChEBI" id="CHEBI:456215"/>
        <dbReference type="EC" id="6.3.4.20"/>
    </reaction>
</comment>
<dbReference type="SUPFAM" id="SSF55620">
    <property type="entry name" value="Tetrahydrobiopterin biosynthesis enzymes-like"/>
    <property type="match status" value="1"/>
</dbReference>
<evidence type="ECO:0000256" key="9">
    <source>
        <dbReference type="ARBA" id="ARBA00023007"/>
    </source>
</evidence>
<dbReference type="PANTHER" id="PTHR42914">
    <property type="entry name" value="7-CYANO-7-DEAZAGUANINE SYNTHASE"/>
    <property type="match status" value="1"/>
</dbReference>
<keyword evidence="4" id="KW-0436">Ligase</keyword>
<evidence type="ECO:0000256" key="11">
    <source>
        <dbReference type="ARBA" id="ARBA00047890"/>
    </source>
</evidence>
<evidence type="ECO:0000256" key="2">
    <source>
        <dbReference type="ARBA" id="ARBA00005126"/>
    </source>
</evidence>
<dbReference type="Pfam" id="PF01242">
    <property type="entry name" value="PTPS"/>
    <property type="match status" value="1"/>
</dbReference>
<evidence type="ECO:0000256" key="3">
    <source>
        <dbReference type="ARBA" id="ARBA00009164"/>
    </source>
</evidence>
<keyword evidence="5" id="KW-0479">Metal-binding</keyword>
<comment type="similarity">
    <text evidence="10">Belongs to the QueC family.</text>
</comment>
<dbReference type="GO" id="GO:0016874">
    <property type="term" value="F:ligase activity"/>
    <property type="evidence" value="ECO:0007669"/>
    <property type="project" value="UniProtKB-KW"/>
</dbReference>
<dbReference type="SUPFAM" id="SSF52402">
    <property type="entry name" value="Adenine nucleotide alpha hydrolases-like"/>
    <property type="match status" value="1"/>
</dbReference>
<organism evidence="12 13">
    <name type="scientific">Linnemannia gamsii</name>
    <dbReference type="NCBI Taxonomy" id="64522"/>
    <lineage>
        <taxon>Eukaryota</taxon>
        <taxon>Fungi</taxon>
        <taxon>Fungi incertae sedis</taxon>
        <taxon>Mucoromycota</taxon>
        <taxon>Mortierellomycotina</taxon>
        <taxon>Mortierellomycetes</taxon>
        <taxon>Mortierellales</taxon>
        <taxon>Mortierellaceae</taxon>
        <taxon>Linnemannia</taxon>
    </lineage>
</organism>
<keyword evidence="6" id="KW-0547">Nucleotide-binding</keyword>
<evidence type="ECO:0000313" key="13">
    <source>
        <dbReference type="Proteomes" id="UP000823405"/>
    </source>
</evidence>
<comment type="pathway">
    <text evidence="1">Purine metabolism; 7-cyano-7-deazaguanine biosynthesis.</text>
</comment>
<evidence type="ECO:0000256" key="4">
    <source>
        <dbReference type="ARBA" id="ARBA00022598"/>
    </source>
</evidence>
<dbReference type="Gene3D" id="3.30.479.10">
    <property type="entry name" value="6-pyruvoyl tetrahydropterin synthase/QueD"/>
    <property type="match status" value="1"/>
</dbReference>
<gene>
    <name evidence="12" type="ORF">BGZ97_004070</name>
</gene>
<name>A0A9P6RPV3_9FUNG</name>
<keyword evidence="9" id="KW-0783">Tetrahydrobiopterin biosynthesis</keyword>
<keyword evidence="8" id="KW-0067">ATP-binding</keyword>
<dbReference type="PANTHER" id="PTHR42914:SF1">
    <property type="entry name" value="7-CYANO-7-DEAZAGUANINE SYNTHASE"/>
    <property type="match status" value="1"/>
</dbReference>
<comment type="similarity">
    <text evidence="3">Belongs to the PTPS family.</text>
</comment>
<comment type="caution">
    <text evidence="12">The sequence shown here is derived from an EMBL/GenBank/DDBJ whole genome shotgun (WGS) entry which is preliminary data.</text>
</comment>
<keyword evidence="13" id="KW-1185">Reference proteome</keyword>
<dbReference type="InterPro" id="IPR018317">
    <property type="entry name" value="QueC"/>
</dbReference>
<dbReference type="Pfam" id="PF06508">
    <property type="entry name" value="QueC"/>
    <property type="match status" value="1"/>
</dbReference>
<proteinExistence type="inferred from homology"/>
<dbReference type="AlphaFoldDB" id="A0A9P6RPV3"/>
<dbReference type="InterPro" id="IPR007115">
    <property type="entry name" value="6-PTP_synth/QueD"/>
</dbReference>
<evidence type="ECO:0000313" key="12">
    <source>
        <dbReference type="EMBL" id="KAG0323440.1"/>
    </source>
</evidence>
<evidence type="ECO:0000256" key="10">
    <source>
        <dbReference type="ARBA" id="ARBA00037993"/>
    </source>
</evidence>